<dbReference type="InterPro" id="IPR000014">
    <property type="entry name" value="PAS"/>
</dbReference>
<dbReference type="SUPFAM" id="SSF55073">
    <property type="entry name" value="Nucleotide cyclase"/>
    <property type="match status" value="1"/>
</dbReference>
<organism evidence="2 3">
    <name type="scientific">Gilvimarinus japonicus</name>
    <dbReference type="NCBI Taxonomy" id="1796469"/>
    <lineage>
        <taxon>Bacteria</taxon>
        <taxon>Pseudomonadati</taxon>
        <taxon>Pseudomonadota</taxon>
        <taxon>Gammaproteobacteria</taxon>
        <taxon>Cellvibrionales</taxon>
        <taxon>Cellvibrionaceae</taxon>
        <taxon>Gilvimarinus</taxon>
    </lineage>
</organism>
<dbReference type="InterPro" id="IPR000160">
    <property type="entry name" value="GGDEF_dom"/>
</dbReference>
<dbReference type="PROSITE" id="PS50887">
    <property type="entry name" value="GGDEF"/>
    <property type="match status" value="1"/>
</dbReference>
<keyword evidence="2" id="KW-0548">Nucleotidyltransferase</keyword>
<dbReference type="NCBIfam" id="TIGR00254">
    <property type="entry name" value="GGDEF"/>
    <property type="match status" value="1"/>
</dbReference>
<reference evidence="3" key="1">
    <citation type="journal article" date="2019" name="Int. J. Syst. Evol. Microbiol.">
        <title>The Global Catalogue of Microorganisms (GCM) 10K type strain sequencing project: providing services to taxonomists for standard genome sequencing and annotation.</title>
        <authorList>
            <consortium name="The Broad Institute Genomics Platform"/>
            <consortium name="The Broad Institute Genome Sequencing Center for Infectious Disease"/>
            <person name="Wu L."/>
            <person name="Ma J."/>
        </authorList>
    </citation>
    <scope>NUCLEOTIDE SEQUENCE [LARGE SCALE GENOMIC DNA]</scope>
    <source>
        <strain evidence="3">KCTC 52141</strain>
    </source>
</reference>
<dbReference type="PANTHER" id="PTHR46663:SF4">
    <property type="entry name" value="DIGUANYLATE CYCLASE DGCT-RELATED"/>
    <property type="match status" value="1"/>
</dbReference>
<dbReference type="SMART" id="SM00091">
    <property type="entry name" value="PAS"/>
    <property type="match status" value="1"/>
</dbReference>
<dbReference type="SMART" id="SM00267">
    <property type="entry name" value="GGDEF"/>
    <property type="match status" value="1"/>
</dbReference>
<dbReference type="GO" id="GO:0052621">
    <property type="term" value="F:diguanylate cyclase activity"/>
    <property type="evidence" value="ECO:0007669"/>
    <property type="project" value="UniProtKB-EC"/>
</dbReference>
<dbReference type="SUPFAM" id="SSF55785">
    <property type="entry name" value="PYP-like sensor domain (PAS domain)"/>
    <property type="match status" value="1"/>
</dbReference>
<sequence>MPTLTRKPAVKHSVEFDRSLLRAIQEASPDAILVVNGQGEIVSFNQRFLDMWQIDTAYVKQHQRADGSVPEDKLMAPALQLLVSPEAFLNRVQQLYERPEEVDLCDVELADGRVLERNSVGLQNDAGDYLGRVWFFRDITSHKLLESSLRHIACVDTLTGEMNRRHFLECANAEFELAREQQYPLAIVMIDLDHFKKINDCYGHAAGDKVLESTCKRWRAILRSNDLLGRVGGEEFAILLPNSDLGATRAVAQRLCQSMTGTPFNLDGNEVYCSISAGTTLATAEDESVKDTLLRADAALYRAKRAGRNCIEVA</sequence>
<feature type="domain" description="GGDEF" evidence="1">
    <location>
        <begin position="183"/>
        <end position="314"/>
    </location>
</feature>
<evidence type="ECO:0000259" key="1">
    <source>
        <dbReference type="PROSITE" id="PS50887"/>
    </source>
</evidence>
<dbReference type="Proteomes" id="UP001595548">
    <property type="component" value="Unassembled WGS sequence"/>
</dbReference>
<keyword evidence="2" id="KW-0808">Transferase</keyword>
<gene>
    <name evidence="2" type="ORF">ACFOEB_16835</name>
</gene>
<dbReference type="InterPro" id="IPR029787">
    <property type="entry name" value="Nucleotide_cyclase"/>
</dbReference>
<name>A0ABV7HW39_9GAMM</name>
<evidence type="ECO:0000313" key="2">
    <source>
        <dbReference type="EMBL" id="MFC3156879.1"/>
    </source>
</evidence>
<dbReference type="InterPro" id="IPR052163">
    <property type="entry name" value="DGC-Regulatory_Protein"/>
</dbReference>
<dbReference type="EMBL" id="JBHRTL010000031">
    <property type="protein sequence ID" value="MFC3156879.1"/>
    <property type="molecule type" value="Genomic_DNA"/>
</dbReference>
<evidence type="ECO:0000313" key="3">
    <source>
        <dbReference type="Proteomes" id="UP001595548"/>
    </source>
</evidence>
<dbReference type="Pfam" id="PF13188">
    <property type="entry name" value="PAS_8"/>
    <property type="match status" value="1"/>
</dbReference>
<dbReference type="RefSeq" id="WP_382418332.1">
    <property type="nucleotide sequence ID" value="NZ_AP031500.1"/>
</dbReference>
<dbReference type="EC" id="2.7.7.65" evidence="2"/>
<dbReference type="InterPro" id="IPR035965">
    <property type="entry name" value="PAS-like_dom_sf"/>
</dbReference>
<dbReference type="Gene3D" id="3.30.70.270">
    <property type="match status" value="1"/>
</dbReference>
<keyword evidence="3" id="KW-1185">Reference proteome</keyword>
<accession>A0ABV7HW39</accession>
<dbReference type="PANTHER" id="PTHR46663">
    <property type="entry name" value="DIGUANYLATE CYCLASE DGCT-RELATED"/>
    <property type="match status" value="1"/>
</dbReference>
<dbReference type="Gene3D" id="3.30.450.20">
    <property type="entry name" value="PAS domain"/>
    <property type="match status" value="1"/>
</dbReference>
<proteinExistence type="predicted"/>
<dbReference type="Pfam" id="PF00990">
    <property type="entry name" value="GGDEF"/>
    <property type="match status" value="1"/>
</dbReference>
<dbReference type="CDD" id="cd01949">
    <property type="entry name" value="GGDEF"/>
    <property type="match status" value="1"/>
</dbReference>
<comment type="caution">
    <text evidence="2">The sequence shown here is derived from an EMBL/GenBank/DDBJ whole genome shotgun (WGS) entry which is preliminary data.</text>
</comment>
<dbReference type="InterPro" id="IPR043128">
    <property type="entry name" value="Rev_trsase/Diguanyl_cyclase"/>
</dbReference>
<protein>
    <submittedName>
        <fullName evidence="2">Diguanylate cyclase</fullName>
        <ecNumber evidence="2">2.7.7.65</ecNumber>
    </submittedName>
</protein>